<dbReference type="Gene3D" id="3.30.50.10">
    <property type="entry name" value="Erythroid Transcription Factor GATA-1, subunit A"/>
    <property type="match status" value="1"/>
</dbReference>
<dbReference type="GO" id="GO:0006355">
    <property type="term" value="P:regulation of DNA-templated transcription"/>
    <property type="evidence" value="ECO:0007669"/>
    <property type="project" value="InterPro"/>
</dbReference>
<evidence type="ECO:0000256" key="1">
    <source>
        <dbReference type="ARBA" id="ARBA00022723"/>
    </source>
</evidence>
<protein>
    <recommendedName>
        <fullName evidence="3">DNA gyrase inhibitor YacG</fullName>
    </recommendedName>
</protein>
<dbReference type="AlphaFoldDB" id="A0A368BKK2"/>
<dbReference type="PANTHER" id="PTHR36150:SF1">
    <property type="entry name" value="DNA GYRASE INHIBITOR YACG"/>
    <property type="match status" value="1"/>
</dbReference>
<evidence type="ECO:0000313" key="4">
    <source>
        <dbReference type="EMBL" id="RCL37387.1"/>
    </source>
</evidence>
<comment type="cofactor">
    <cofactor evidence="3">
        <name>Zn(2+)</name>
        <dbReference type="ChEBI" id="CHEBI:29105"/>
    </cofactor>
    <text evidence="3">Binds 1 zinc ion.</text>
</comment>
<dbReference type="InterPro" id="IPR013088">
    <property type="entry name" value="Znf_NHR/GATA"/>
</dbReference>
<dbReference type="EMBL" id="QOPD01000011">
    <property type="protein sequence ID" value="RCL37387.1"/>
    <property type="molecule type" value="Genomic_DNA"/>
</dbReference>
<dbReference type="Proteomes" id="UP000252147">
    <property type="component" value="Unassembled WGS sequence"/>
</dbReference>
<proteinExistence type="inferred from homology"/>
<dbReference type="Pfam" id="PF03884">
    <property type="entry name" value="YacG"/>
    <property type="match status" value="1"/>
</dbReference>
<comment type="subunit">
    <text evidence="3">Interacts with GyrB.</text>
</comment>
<comment type="similarity">
    <text evidence="3">Belongs to the DNA gyrase inhibitor YacG family.</text>
</comment>
<feature type="binding site" evidence="3">
    <location>
        <position position="30"/>
    </location>
    <ligand>
        <name>Zn(2+)</name>
        <dbReference type="ChEBI" id="CHEBI:29105"/>
    </ligand>
</feature>
<comment type="caution">
    <text evidence="4">The sequence shown here is derived from an EMBL/GenBank/DDBJ whole genome shotgun (WGS) entry which is preliminary data.</text>
</comment>
<feature type="binding site" evidence="3">
    <location>
        <position position="26"/>
    </location>
    <ligand>
        <name>Zn(2+)</name>
        <dbReference type="ChEBI" id="CHEBI:29105"/>
    </ligand>
</feature>
<dbReference type="GO" id="GO:0008657">
    <property type="term" value="F:DNA topoisomerase type II (double strand cut, ATP-hydrolyzing) inhibitor activity"/>
    <property type="evidence" value="ECO:0007669"/>
    <property type="project" value="UniProtKB-UniRule"/>
</dbReference>
<dbReference type="InterPro" id="IPR005584">
    <property type="entry name" value="DNA_gyrase_inhibitor_YacG"/>
</dbReference>
<gene>
    <name evidence="3" type="primary">yacG</name>
    <name evidence="4" type="ORF">DBW97_05025</name>
</gene>
<organism evidence="4 5">
    <name type="scientific">SAR86 cluster bacterium</name>
    <dbReference type="NCBI Taxonomy" id="2030880"/>
    <lineage>
        <taxon>Bacteria</taxon>
        <taxon>Pseudomonadati</taxon>
        <taxon>Pseudomonadota</taxon>
        <taxon>Gammaproteobacteria</taxon>
        <taxon>SAR86 cluster</taxon>
    </lineage>
</organism>
<dbReference type="SUPFAM" id="SSF57716">
    <property type="entry name" value="Glucocorticoid receptor-like (DNA-binding domain)"/>
    <property type="match status" value="1"/>
</dbReference>
<evidence type="ECO:0000313" key="5">
    <source>
        <dbReference type="Proteomes" id="UP000252147"/>
    </source>
</evidence>
<reference evidence="4 5" key="1">
    <citation type="journal article" date="2018" name="Microbiome">
        <title>Fine metagenomic profile of the Mediterranean stratified and mixed water columns revealed by assembly and recruitment.</title>
        <authorList>
            <person name="Haro-Moreno J.M."/>
            <person name="Lopez-Perez M."/>
            <person name="De La Torre J.R."/>
            <person name="Picazo A."/>
            <person name="Camacho A."/>
            <person name="Rodriguez-Valera F."/>
        </authorList>
    </citation>
    <scope>NUCLEOTIDE SEQUENCE [LARGE SCALE GENOMIC DNA]</scope>
    <source>
        <strain evidence="4">MED-G83</strain>
    </source>
</reference>
<name>A0A368BKK2_9GAMM</name>
<feature type="binding site" evidence="3">
    <location>
        <position position="12"/>
    </location>
    <ligand>
        <name>Zn(2+)</name>
        <dbReference type="ChEBI" id="CHEBI:29105"/>
    </ligand>
</feature>
<accession>A0A368BKK2</accession>
<evidence type="ECO:0000256" key="2">
    <source>
        <dbReference type="ARBA" id="ARBA00022833"/>
    </source>
</evidence>
<dbReference type="HAMAP" id="MF_00649">
    <property type="entry name" value="DNA_gyrase_inhibitor_YacG"/>
    <property type="match status" value="1"/>
</dbReference>
<keyword evidence="1 3" id="KW-0479">Metal-binding</keyword>
<feature type="binding site" evidence="3">
    <location>
        <position position="9"/>
    </location>
    <ligand>
        <name>Zn(2+)</name>
        <dbReference type="ChEBI" id="CHEBI:29105"/>
    </ligand>
</feature>
<keyword evidence="2 3" id="KW-0862">Zinc</keyword>
<dbReference type="GO" id="GO:0008270">
    <property type="term" value="F:zinc ion binding"/>
    <property type="evidence" value="ECO:0007669"/>
    <property type="project" value="UniProtKB-UniRule"/>
</dbReference>
<dbReference type="PANTHER" id="PTHR36150">
    <property type="entry name" value="DNA GYRASE INHIBITOR YACG"/>
    <property type="match status" value="1"/>
</dbReference>
<sequence>MSNKVNLTCPNCKKIVEIDSKFKPFCSKGCKSIDFLKWANEEVSIETFEDQGLD</sequence>
<comment type="function">
    <text evidence="3">Inhibits all the catalytic activities of DNA gyrase by preventing its interaction with DNA. Acts by binding directly to the C-terminal domain of GyrB, which probably disrupts DNA binding by the gyrase.</text>
</comment>
<evidence type="ECO:0000256" key="3">
    <source>
        <dbReference type="HAMAP-Rule" id="MF_00649"/>
    </source>
</evidence>